<proteinExistence type="predicted"/>
<dbReference type="Pfam" id="PF01636">
    <property type="entry name" value="APH"/>
    <property type="match status" value="1"/>
</dbReference>
<evidence type="ECO:0000313" key="2">
    <source>
        <dbReference type="EMBL" id="EPS35953.1"/>
    </source>
</evidence>
<dbReference type="OMA" id="MLAEVWE"/>
<gene>
    <name evidence="2" type="ORF">H072_10560</name>
</gene>
<name>S8BA38_DACHA</name>
<dbReference type="HOGENOM" id="CLU_059226_1_1_1"/>
<dbReference type="EMBL" id="AQGS01001000">
    <property type="protein sequence ID" value="EPS35953.1"/>
    <property type="molecule type" value="Genomic_DNA"/>
</dbReference>
<comment type="caution">
    <text evidence="2">The sequence shown here is derived from an EMBL/GenBank/DDBJ whole genome shotgun (WGS) entry which is preliminary data.</text>
</comment>
<protein>
    <recommendedName>
        <fullName evidence="1">Aminoglycoside phosphotransferase domain-containing protein</fullName>
    </recommendedName>
</protein>
<dbReference type="Proteomes" id="UP000015100">
    <property type="component" value="Unassembled WGS sequence"/>
</dbReference>
<reference evidence="3" key="2">
    <citation type="submission" date="2013-04" db="EMBL/GenBank/DDBJ databases">
        <title>Genomic mechanisms accounting for the adaptation to parasitism in nematode-trapping fungi.</title>
        <authorList>
            <person name="Ahren D.G."/>
        </authorList>
    </citation>
    <scope>NUCLEOTIDE SEQUENCE [LARGE SCALE GENOMIC DNA]</scope>
    <source>
        <strain evidence="3">CBS 200.50</strain>
    </source>
</reference>
<organism evidence="2 3">
    <name type="scientific">Dactylellina haptotyla (strain CBS 200.50)</name>
    <name type="common">Nematode-trapping fungus</name>
    <name type="synonym">Monacrosporium haptotylum</name>
    <dbReference type="NCBI Taxonomy" id="1284197"/>
    <lineage>
        <taxon>Eukaryota</taxon>
        <taxon>Fungi</taxon>
        <taxon>Dikarya</taxon>
        <taxon>Ascomycota</taxon>
        <taxon>Pezizomycotina</taxon>
        <taxon>Orbiliomycetes</taxon>
        <taxon>Orbiliales</taxon>
        <taxon>Orbiliaceae</taxon>
        <taxon>Dactylellina</taxon>
    </lineage>
</organism>
<dbReference type="InterPro" id="IPR002575">
    <property type="entry name" value="Aminoglycoside_PTrfase"/>
</dbReference>
<evidence type="ECO:0000259" key="1">
    <source>
        <dbReference type="Pfam" id="PF01636"/>
    </source>
</evidence>
<reference evidence="2 3" key="1">
    <citation type="journal article" date="2013" name="PLoS Genet.">
        <title>Genomic mechanisms accounting for the adaptation to parasitism in nematode-trapping fungi.</title>
        <authorList>
            <person name="Meerupati T."/>
            <person name="Andersson K.M."/>
            <person name="Friman E."/>
            <person name="Kumar D."/>
            <person name="Tunlid A."/>
            <person name="Ahren D."/>
        </authorList>
    </citation>
    <scope>NUCLEOTIDE SEQUENCE [LARGE SCALE GENOMIC DNA]</scope>
    <source>
        <strain evidence="2 3">CBS 200.50</strain>
    </source>
</reference>
<dbReference type="STRING" id="1284197.S8BA38"/>
<dbReference type="AlphaFoldDB" id="S8BA38"/>
<dbReference type="InterPro" id="IPR011009">
    <property type="entry name" value="Kinase-like_dom_sf"/>
</dbReference>
<evidence type="ECO:0000313" key="3">
    <source>
        <dbReference type="Proteomes" id="UP000015100"/>
    </source>
</evidence>
<sequence length="377" mass="41392">MADTSKPEFEQLDSADKIQAYLSSITDTSFPEAFRSPVSIAALAGGSGNGVHRLTYNTTNATSNATPATIVLKHTIPYVFTVNGAKVVWDTWPFGILAQREVPSTEFVKIPKVYWVDEVKRVMLMEDTGLKSLNLKNLLLSEKIPDNRVFAKIGEELGKYLAILHSWGRSTDIIEKYENKDSRVIASWRTFGRLEDSLAKTYPDLPESLKLKVKTYCEEEKVKALTGKDLVIMGDFWTGNCMVNLDDAGELESLYIVDWELIRPGDAATELSQMLAEVWEGGEFGQSPSAKAAAKDLSTGLCSAYKHGAGSLPENLLKDVMLAAGAHVVVWAPIGFAAYGDAQKFKTAQDKASQFMWEAFGESVNSQDWGLAALGNL</sequence>
<keyword evidence="3" id="KW-1185">Reference proteome</keyword>
<dbReference type="OrthoDB" id="25129at2759"/>
<dbReference type="eggNOG" id="ENOG502SJ8C">
    <property type="taxonomic scope" value="Eukaryota"/>
</dbReference>
<dbReference type="Gene3D" id="3.30.200.20">
    <property type="entry name" value="Phosphorylase Kinase, domain 1"/>
    <property type="match status" value="1"/>
</dbReference>
<dbReference type="SUPFAM" id="SSF56112">
    <property type="entry name" value="Protein kinase-like (PK-like)"/>
    <property type="match status" value="1"/>
</dbReference>
<feature type="domain" description="Aminoglycoside phosphotransferase" evidence="1">
    <location>
        <begin position="96"/>
        <end position="280"/>
    </location>
</feature>
<accession>S8BA38</accession>
<dbReference type="Gene3D" id="3.90.1200.10">
    <property type="match status" value="1"/>
</dbReference>